<reference evidence="1 2" key="1">
    <citation type="journal article" date="2012" name="J. Bacteriol.">
        <title>Whole-genome sequences of Bacillus subtilis and close relatives.</title>
        <authorList>
            <person name="Earl A.M."/>
            <person name="Eppinger M."/>
            <person name="Fricke W.F."/>
            <person name="Rosovitz M.J."/>
            <person name="Rasko D.A."/>
            <person name="Daugherty S."/>
            <person name="Losick R."/>
            <person name="Kolter R."/>
            <person name="Ravel J."/>
        </authorList>
    </citation>
    <scope>NUCLEOTIDE SEQUENCE [LARGE SCALE GENOMIC DNA]</scope>
    <source>
        <strain evidence="2">DSM 15029 / JCM 12233 / NBRC 101239 / NRRL B-23049 / TU-B-10</strain>
    </source>
</reference>
<dbReference type="KEGG" id="bst:GYO_0759"/>
<dbReference type="Proteomes" id="UP000002651">
    <property type="component" value="Chromosome"/>
</dbReference>
<accession>G4NWB6</accession>
<dbReference type="HOGENOM" id="CLU_3304979_0_0_9"/>
<protein>
    <submittedName>
        <fullName evidence="1">Uncharacterized protein</fullName>
    </submittedName>
</protein>
<evidence type="ECO:0000313" key="1">
    <source>
        <dbReference type="EMBL" id="AEP85456.1"/>
    </source>
</evidence>
<sequence>MCEKLSEILFSSDRIFSCFANCLSLYIREMNERGYMQLL</sequence>
<evidence type="ECO:0000313" key="2">
    <source>
        <dbReference type="Proteomes" id="UP000002651"/>
    </source>
</evidence>
<dbReference type="AlphaFoldDB" id="G4NWB6"/>
<proteinExistence type="predicted"/>
<organism evidence="1 2">
    <name type="scientific">Bacillus spizizenii (strain DSM 15029 / JCM 12233 / NBRC 101239 / NRRL B-23049 / TU-B-10)</name>
    <name type="common">Bacillus subtilis subsp. spizizenii</name>
    <dbReference type="NCBI Taxonomy" id="1052585"/>
    <lineage>
        <taxon>Bacteria</taxon>
        <taxon>Bacillati</taxon>
        <taxon>Bacillota</taxon>
        <taxon>Bacilli</taxon>
        <taxon>Bacillales</taxon>
        <taxon>Bacillaceae</taxon>
        <taxon>Bacillus</taxon>
    </lineage>
</organism>
<gene>
    <name evidence="1" type="ordered locus">GYO_0759</name>
</gene>
<dbReference type="STRING" id="1052585.GYO_0759"/>
<name>G4NWB6_BACS4</name>
<dbReference type="EMBL" id="CP002905">
    <property type="protein sequence ID" value="AEP85456.1"/>
    <property type="molecule type" value="Genomic_DNA"/>
</dbReference>
<keyword evidence="2" id="KW-1185">Reference proteome</keyword>